<protein>
    <submittedName>
        <fullName evidence="1">Uncharacterized protein</fullName>
    </submittedName>
</protein>
<dbReference type="AlphaFoldDB" id="A2Y1M5"/>
<organism evidence="1 2">
    <name type="scientific">Oryza sativa subsp. indica</name>
    <name type="common">Rice</name>
    <dbReference type="NCBI Taxonomy" id="39946"/>
    <lineage>
        <taxon>Eukaryota</taxon>
        <taxon>Viridiplantae</taxon>
        <taxon>Streptophyta</taxon>
        <taxon>Embryophyta</taxon>
        <taxon>Tracheophyta</taxon>
        <taxon>Spermatophyta</taxon>
        <taxon>Magnoliopsida</taxon>
        <taxon>Liliopsida</taxon>
        <taxon>Poales</taxon>
        <taxon>Poaceae</taxon>
        <taxon>BOP clade</taxon>
        <taxon>Oryzoideae</taxon>
        <taxon>Oryzeae</taxon>
        <taxon>Oryzinae</taxon>
        <taxon>Oryza</taxon>
        <taxon>Oryza sativa</taxon>
    </lineage>
</organism>
<dbReference type="OMA" id="ELMTMPF"/>
<keyword evidence="2" id="KW-1185">Reference proteome</keyword>
<evidence type="ECO:0000313" key="2">
    <source>
        <dbReference type="Proteomes" id="UP000007015"/>
    </source>
</evidence>
<name>A2Y1M5_ORYSI</name>
<dbReference type="Gramene" id="BGIOSGA019375-TA">
    <property type="protein sequence ID" value="BGIOSGA019375-PA"/>
    <property type="gene ID" value="BGIOSGA019375"/>
</dbReference>
<dbReference type="PANTHER" id="PTHR35167:SF3">
    <property type="entry name" value="OS05G0216466 PROTEIN"/>
    <property type="match status" value="1"/>
</dbReference>
<dbReference type="Proteomes" id="UP000007015">
    <property type="component" value="Chromosome 5"/>
</dbReference>
<proteinExistence type="predicted"/>
<dbReference type="EMBL" id="CM000130">
    <property type="protein sequence ID" value="EAY96985.1"/>
    <property type="molecule type" value="Genomic_DNA"/>
</dbReference>
<accession>A2Y1M5</accession>
<dbReference type="PANTHER" id="PTHR35167">
    <property type="entry name" value="OS05G0216466 PROTEIN"/>
    <property type="match status" value="1"/>
</dbReference>
<gene>
    <name evidence="1" type="ORF">OsI_18908</name>
</gene>
<sequence>MAKKKMNAPTMAIAGSITVHDLATAKRLVLLSGSSTPSTGSVHSVVSASLYKASMSISTGANQVSFGLELMTMPFLSTPRKLKNNGPKSGSSTPSSHSVHSVVFASLGSSMNTSLSTAQVVPLPTKNFSNDDWESHEREMLGIHRRTGLSHLMFEIYHVMKPKRKKKLTTKKNIKNSGTMTKTET</sequence>
<reference evidence="1 2" key="1">
    <citation type="journal article" date="2005" name="PLoS Biol.">
        <title>The genomes of Oryza sativa: a history of duplications.</title>
        <authorList>
            <person name="Yu J."/>
            <person name="Wang J."/>
            <person name="Lin W."/>
            <person name="Li S."/>
            <person name="Li H."/>
            <person name="Zhou J."/>
            <person name="Ni P."/>
            <person name="Dong W."/>
            <person name="Hu S."/>
            <person name="Zeng C."/>
            <person name="Zhang J."/>
            <person name="Zhang Y."/>
            <person name="Li R."/>
            <person name="Xu Z."/>
            <person name="Li S."/>
            <person name="Li X."/>
            <person name="Zheng H."/>
            <person name="Cong L."/>
            <person name="Lin L."/>
            <person name="Yin J."/>
            <person name="Geng J."/>
            <person name="Li G."/>
            <person name="Shi J."/>
            <person name="Liu J."/>
            <person name="Lv H."/>
            <person name="Li J."/>
            <person name="Wang J."/>
            <person name="Deng Y."/>
            <person name="Ran L."/>
            <person name="Shi X."/>
            <person name="Wang X."/>
            <person name="Wu Q."/>
            <person name="Li C."/>
            <person name="Ren X."/>
            <person name="Wang J."/>
            <person name="Wang X."/>
            <person name="Li D."/>
            <person name="Liu D."/>
            <person name="Zhang X."/>
            <person name="Ji Z."/>
            <person name="Zhao W."/>
            <person name="Sun Y."/>
            <person name="Zhang Z."/>
            <person name="Bao J."/>
            <person name="Han Y."/>
            <person name="Dong L."/>
            <person name="Ji J."/>
            <person name="Chen P."/>
            <person name="Wu S."/>
            <person name="Liu J."/>
            <person name="Xiao Y."/>
            <person name="Bu D."/>
            <person name="Tan J."/>
            <person name="Yang L."/>
            <person name="Ye C."/>
            <person name="Zhang J."/>
            <person name="Xu J."/>
            <person name="Zhou Y."/>
            <person name="Yu Y."/>
            <person name="Zhang B."/>
            <person name="Zhuang S."/>
            <person name="Wei H."/>
            <person name="Liu B."/>
            <person name="Lei M."/>
            <person name="Yu H."/>
            <person name="Li Y."/>
            <person name="Xu H."/>
            <person name="Wei S."/>
            <person name="He X."/>
            <person name="Fang L."/>
            <person name="Zhang Z."/>
            <person name="Zhang Y."/>
            <person name="Huang X."/>
            <person name="Su Z."/>
            <person name="Tong W."/>
            <person name="Li J."/>
            <person name="Tong Z."/>
            <person name="Li S."/>
            <person name="Ye J."/>
            <person name="Wang L."/>
            <person name="Fang L."/>
            <person name="Lei T."/>
            <person name="Chen C."/>
            <person name="Chen H."/>
            <person name="Xu Z."/>
            <person name="Li H."/>
            <person name="Huang H."/>
            <person name="Zhang F."/>
            <person name="Xu H."/>
            <person name="Li N."/>
            <person name="Zhao C."/>
            <person name="Li S."/>
            <person name="Dong L."/>
            <person name="Huang Y."/>
            <person name="Li L."/>
            <person name="Xi Y."/>
            <person name="Qi Q."/>
            <person name="Li W."/>
            <person name="Zhang B."/>
            <person name="Hu W."/>
            <person name="Zhang Y."/>
            <person name="Tian X."/>
            <person name="Jiao Y."/>
            <person name="Liang X."/>
            <person name="Jin J."/>
            <person name="Gao L."/>
            <person name="Zheng W."/>
            <person name="Hao B."/>
            <person name="Liu S."/>
            <person name="Wang W."/>
            <person name="Yuan L."/>
            <person name="Cao M."/>
            <person name="McDermott J."/>
            <person name="Samudrala R."/>
            <person name="Wang J."/>
            <person name="Wong G.K."/>
            <person name="Yang H."/>
        </authorList>
    </citation>
    <scope>NUCLEOTIDE SEQUENCE [LARGE SCALE GENOMIC DNA]</scope>
    <source>
        <strain evidence="2">cv. 93-11</strain>
    </source>
</reference>
<dbReference type="HOGENOM" id="CLU_132894_0_0_1"/>
<evidence type="ECO:0000313" key="1">
    <source>
        <dbReference type="EMBL" id="EAY96985.1"/>
    </source>
</evidence>